<sequence>MRRTSKTLTKDILEEIDLKIQKIYELKPAFSEYTPQKQTPALQKSSLINTLKVSQQIPENLQLSTTNQGETSEQVELNIIKTRVSSNDLQQAMKWKTAYFKKKELSYRKEWTTK</sequence>
<accession>V6LIU2</accession>
<dbReference type="EMBL" id="KI546123">
    <property type="protein sequence ID" value="EST44238.1"/>
    <property type="molecule type" value="Genomic_DNA"/>
</dbReference>
<organism evidence="1">
    <name type="scientific">Spironucleus salmonicida</name>
    <dbReference type="NCBI Taxonomy" id="348837"/>
    <lineage>
        <taxon>Eukaryota</taxon>
        <taxon>Metamonada</taxon>
        <taxon>Diplomonadida</taxon>
        <taxon>Hexamitidae</taxon>
        <taxon>Hexamitinae</taxon>
        <taxon>Spironucleus</taxon>
    </lineage>
</organism>
<dbReference type="EMBL" id="AUWU02000002">
    <property type="protein sequence ID" value="KAH0575863.1"/>
    <property type="molecule type" value="Genomic_DNA"/>
</dbReference>
<evidence type="ECO:0000313" key="2">
    <source>
        <dbReference type="EMBL" id="KAH0575863.1"/>
    </source>
</evidence>
<dbReference type="AlphaFoldDB" id="V6LIU2"/>
<dbReference type="VEuPathDB" id="GiardiaDB:SS50377_21392"/>
<name>V6LIU2_9EUKA</name>
<reference evidence="1 2" key="1">
    <citation type="journal article" date="2014" name="PLoS Genet.">
        <title>The Genome of Spironucleus salmonicida Highlights a Fish Pathogen Adapted to Fluctuating Environments.</title>
        <authorList>
            <person name="Xu F."/>
            <person name="Jerlstrom-Hultqvist J."/>
            <person name="Einarsson E."/>
            <person name="Astvaldsson A."/>
            <person name="Svard S.G."/>
            <person name="Andersson J.O."/>
        </authorList>
    </citation>
    <scope>NUCLEOTIDE SEQUENCE</scope>
    <source>
        <strain evidence="2">ATCC 50377</strain>
    </source>
</reference>
<evidence type="ECO:0000313" key="1">
    <source>
        <dbReference type="EMBL" id="EST44238.1"/>
    </source>
</evidence>
<gene>
    <name evidence="1" type="ORF">SS50377_15962</name>
    <name evidence="2" type="ORF">SS50377_21392</name>
</gene>
<dbReference type="Proteomes" id="UP000018208">
    <property type="component" value="Unassembled WGS sequence"/>
</dbReference>
<proteinExistence type="predicted"/>
<reference evidence="2" key="2">
    <citation type="submission" date="2020-12" db="EMBL/GenBank/DDBJ databases">
        <title>New Spironucleus salmonicida genome in near-complete chromosomes.</title>
        <authorList>
            <person name="Xu F."/>
            <person name="Kurt Z."/>
            <person name="Jimenez-Gonzalez A."/>
            <person name="Astvaldsson A."/>
            <person name="Andersson J.O."/>
            <person name="Svard S.G."/>
        </authorList>
    </citation>
    <scope>NUCLEOTIDE SEQUENCE</scope>
    <source>
        <strain evidence="2">ATCC 50377</strain>
    </source>
</reference>
<evidence type="ECO:0000313" key="3">
    <source>
        <dbReference type="Proteomes" id="UP000018208"/>
    </source>
</evidence>
<protein>
    <submittedName>
        <fullName evidence="1">Uncharacterized protein</fullName>
    </submittedName>
</protein>
<keyword evidence="3" id="KW-1185">Reference proteome</keyword>